<evidence type="ECO:0000256" key="1">
    <source>
        <dbReference type="SAM" id="MobiDB-lite"/>
    </source>
</evidence>
<accession>A0ABP8HUF8</accession>
<dbReference type="RefSeq" id="WP_345538602.1">
    <property type="nucleotide sequence ID" value="NZ_BAABGJ010000027.1"/>
</dbReference>
<sequence>MPRQSEHRTQFLKLAEEFFYASAVPPHDPDDPDADDLAVAFELEGIQFELTHRGAANDPINGLVFVHTVASTLPEEPRQAESMLREALLATREGQRRTEAGLNRAMHGNLGLSDHAPFMTDSGEDDGISDSGDEDNLYVDVVVDSEEGASDVDDDAWLDEDDASDESTTDEIVSDPDTEEGLPIEN</sequence>
<evidence type="ECO:0000313" key="3">
    <source>
        <dbReference type="Proteomes" id="UP001500975"/>
    </source>
</evidence>
<dbReference type="EMBL" id="BAABGJ010000027">
    <property type="protein sequence ID" value="GAA4344685.1"/>
    <property type="molecule type" value="Genomic_DNA"/>
</dbReference>
<protein>
    <submittedName>
        <fullName evidence="2">Uncharacterized protein</fullName>
    </submittedName>
</protein>
<keyword evidence="3" id="KW-1185">Reference proteome</keyword>
<comment type="caution">
    <text evidence="2">The sequence shown here is derived from an EMBL/GenBank/DDBJ whole genome shotgun (WGS) entry which is preliminary data.</text>
</comment>
<evidence type="ECO:0000313" key="2">
    <source>
        <dbReference type="EMBL" id="GAA4344685.1"/>
    </source>
</evidence>
<proteinExistence type="predicted"/>
<organism evidence="2 3">
    <name type="scientific">Variovorax defluvii</name>
    <dbReference type="NCBI Taxonomy" id="913761"/>
    <lineage>
        <taxon>Bacteria</taxon>
        <taxon>Pseudomonadati</taxon>
        <taxon>Pseudomonadota</taxon>
        <taxon>Betaproteobacteria</taxon>
        <taxon>Burkholderiales</taxon>
        <taxon>Comamonadaceae</taxon>
        <taxon>Variovorax</taxon>
    </lineage>
</organism>
<feature type="region of interest" description="Disordered" evidence="1">
    <location>
        <begin position="112"/>
        <end position="186"/>
    </location>
</feature>
<gene>
    <name evidence="2" type="ORF">GCM10023165_28090</name>
</gene>
<name>A0ABP8HUF8_9BURK</name>
<reference evidence="3" key="1">
    <citation type="journal article" date="2019" name="Int. J. Syst. Evol. Microbiol.">
        <title>The Global Catalogue of Microorganisms (GCM) 10K type strain sequencing project: providing services to taxonomists for standard genome sequencing and annotation.</title>
        <authorList>
            <consortium name="The Broad Institute Genomics Platform"/>
            <consortium name="The Broad Institute Genome Sequencing Center for Infectious Disease"/>
            <person name="Wu L."/>
            <person name="Ma J."/>
        </authorList>
    </citation>
    <scope>NUCLEOTIDE SEQUENCE [LARGE SCALE GENOMIC DNA]</scope>
    <source>
        <strain evidence="3">JCM 17804</strain>
    </source>
</reference>
<dbReference type="Proteomes" id="UP001500975">
    <property type="component" value="Unassembled WGS sequence"/>
</dbReference>
<feature type="compositionally biased region" description="Acidic residues" evidence="1">
    <location>
        <begin position="122"/>
        <end position="186"/>
    </location>
</feature>